<organism evidence="2 3">
    <name type="scientific">Insolitispirillum peregrinum</name>
    <dbReference type="NCBI Taxonomy" id="80876"/>
    <lineage>
        <taxon>Bacteria</taxon>
        <taxon>Pseudomonadati</taxon>
        <taxon>Pseudomonadota</taxon>
        <taxon>Alphaproteobacteria</taxon>
        <taxon>Rhodospirillales</taxon>
        <taxon>Novispirillaceae</taxon>
        <taxon>Insolitispirillum</taxon>
    </lineage>
</organism>
<dbReference type="Proteomes" id="UP000185678">
    <property type="component" value="Unassembled WGS sequence"/>
</dbReference>
<proteinExistence type="predicted"/>
<evidence type="ECO:0000256" key="1">
    <source>
        <dbReference type="SAM" id="MobiDB-lite"/>
    </source>
</evidence>
<dbReference type="RefSeq" id="WP_076399934.1">
    <property type="nucleotide sequence ID" value="NZ_FTOA01000003.1"/>
</dbReference>
<evidence type="ECO:0000313" key="3">
    <source>
        <dbReference type="Proteomes" id="UP000185678"/>
    </source>
</evidence>
<dbReference type="EMBL" id="FTOA01000003">
    <property type="protein sequence ID" value="SIS72853.1"/>
    <property type="molecule type" value="Genomic_DNA"/>
</dbReference>
<keyword evidence="3" id="KW-1185">Reference proteome</keyword>
<name>A0A1N7LGC8_9PROT</name>
<reference evidence="2 3" key="1">
    <citation type="submission" date="2017-01" db="EMBL/GenBank/DDBJ databases">
        <authorList>
            <person name="Mah S.A."/>
            <person name="Swanson W.J."/>
            <person name="Moy G.W."/>
            <person name="Vacquier V.D."/>
        </authorList>
    </citation>
    <scope>NUCLEOTIDE SEQUENCE [LARGE SCALE GENOMIC DNA]</scope>
    <source>
        <strain evidence="2 3">DSM 11589</strain>
    </source>
</reference>
<accession>A0A1N7LGC8</accession>
<sequence length="61" mass="6316">MPRYKVIQPCFLDGALRDIGDVVEFNGPPGKALLLLDDDISGPGGKPAAPKPAAAARKTEG</sequence>
<gene>
    <name evidence="2" type="ORF">SAMN05421779_103311</name>
</gene>
<dbReference type="AlphaFoldDB" id="A0A1N7LGC8"/>
<feature type="region of interest" description="Disordered" evidence="1">
    <location>
        <begin position="39"/>
        <end position="61"/>
    </location>
</feature>
<evidence type="ECO:0000313" key="2">
    <source>
        <dbReference type="EMBL" id="SIS72853.1"/>
    </source>
</evidence>
<feature type="compositionally biased region" description="Low complexity" evidence="1">
    <location>
        <begin position="46"/>
        <end position="61"/>
    </location>
</feature>
<protein>
    <submittedName>
        <fullName evidence="2">Uncharacterized protein</fullName>
    </submittedName>
</protein>
<dbReference type="STRING" id="80876.SAMN05421779_103311"/>